<name>A0AAD4LQH6_9AGAM</name>
<evidence type="ECO:0000259" key="6">
    <source>
        <dbReference type="Pfam" id="PF07522"/>
    </source>
</evidence>
<dbReference type="SUPFAM" id="SSF56281">
    <property type="entry name" value="Metallo-hydrolase/oxidoreductase"/>
    <property type="match status" value="1"/>
</dbReference>
<dbReference type="InterPro" id="IPR036866">
    <property type="entry name" value="RibonucZ/Hydroxyglut_hydro"/>
</dbReference>
<comment type="subcellular location">
    <subcellularLocation>
        <location evidence="1">Nucleus</location>
    </subcellularLocation>
</comment>
<proteinExistence type="inferred from homology"/>
<dbReference type="EMBL" id="JAKELL010000002">
    <property type="protein sequence ID" value="KAH9000065.1"/>
    <property type="molecule type" value="Genomic_DNA"/>
</dbReference>
<evidence type="ECO:0000256" key="4">
    <source>
        <dbReference type="ARBA" id="ARBA00023204"/>
    </source>
</evidence>
<evidence type="ECO:0000256" key="1">
    <source>
        <dbReference type="ARBA" id="ARBA00004123"/>
    </source>
</evidence>
<evidence type="ECO:0000313" key="8">
    <source>
        <dbReference type="Proteomes" id="UP001201163"/>
    </source>
</evidence>
<sequence>MSSWKANEAWKEADMAGDRSFRPTKANGGRRKAPFYKVMQGMPIAVDAFCYGAIPGVTSYFLTHAHSDHYTSLSSTWQAGPIYCSEGTANLIIHMLSVDPKWVHPLPMDVPTMVPNSGGVRVTLIEANHCPGSSLFFFEGPQTVNAGDSTYKSSHVGSARTFRYLHCGDFRASPQRTLHPAVKDKRIDIIYLFPAQAQVISACAELSKRLVSGKGSADDDKGTVSKWFTLIPKSEAKGDVKLANTLILVGTYSIGKERIVKAIAKALDSKIYCDRRKAAILRCQSDPELHRMLTADPFSANVHLVPLNVATSDRLKEYVGRWNGHWTKAVAFRPTGWTYSPPAGTSSTPSVASTLARPPHREFTHANLRPARGSTPSAQHFGVPYSEHSSFFELTCFALSLDWARIVPTVNVESAASRAKISTWIARWEAERRKRPLGVVPPYRTLEYW</sequence>
<dbReference type="GO" id="GO:0005634">
    <property type="term" value="C:nucleus"/>
    <property type="evidence" value="ECO:0007669"/>
    <property type="project" value="UniProtKB-SubCell"/>
</dbReference>
<dbReference type="GO" id="GO:0006303">
    <property type="term" value="P:double-strand break repair via nonhomologous end joining"/>
    <property type="evidence" value="ECO:0007669"/>
    <property type="project" value="TreeGrafter"/>
</dbReference>
<dbReference type="PANTHER" id="PTHR23240:SF6">
    <property type="entry name" value="DNA CROSS-LINK REPAIR 1A PROTEIN"/>
    <property type="match status" value="1"/>
</dbReference>
<dbReference type="Proteomes" id="UP001201163">
    <property type="component" value="Unassembled WGS sequence"/>
</dbReference>
<dbReference type="GO" id="GO:0036297">
    <property type="term" value="P:interstrand cross-link repair"/>
    <property type="evidence" value="ECO:0007669"/>
    <property type="project" value="TreeGrafter"/>
</dbReference>
<comment type="caution">
    <text evidence="7">The sequence shown here is derived from an EMBL/GenBank/DDBJ whole genome shotgun (WGS) entry which is preliminary data.</text>
</comment>
<reference evidence="7" key="1">
    <citation type="submission" date="2022-01" db="EMBL/GenBank/DDBJ databases">
        <title>Comparative genomics reveals a dynamic genome evolution in the ectomycorrhizal milk-cap (Lactarius) mushrooms.</title>
        <authorList>
            <consortium name="DOE Joint Genome Institute"/>
            <person name="Lebreton A."/>
            <person name="Tang N."/>
            <person name="Kuo A."/>
            <person name="LaButti K."/>
            <person name="Drula E."/>
            <person name="Barry K."/>
            <person name="Clum A."/>
            <person name="Lipzen A."/>
            <person name="Mousain D."/>
            <person name="Ng V."/>
            <person name="Wang R."/>
            <person name="Wang X."/>
            <person name="Dai Y."/>
            <person name="Henrissat B."/>
            <person name="Grigoriev I.V."/>
            <person name="Guerin-Laguette A."/>
            <person name="Yu F."/>
            <person name="Martin F.M."/>
        </authorList>
    </citation>
    <scope>NUCLEOTIDE SEQUENCE</scope>
    <source>
        <strain evidence="7">QP</strain>
    </source>
</reference>
<keyword evidence="3" id="KW-0227">DNA damage</keyword>
<accession>A0AAD4LQH6</accession>
<evidence type="ECO:0000313" key="7">
    <source>
        <dbReference type="EMBL" id="KAH9000065.1"/>
    </source>
</evidence>
<dbReference type="InterPro" id="IPR011084">
    <property type="entry name" value="DRMBL"/>
</dbReference>
<dbReference type="Gene3D" id="3.40.50.12650">
    <property type="match status" value="1"/>
</dbReference>
<dbReference type="Pfam" id="PF07522">
    <property type="entry name" value="DRMBL"/>
    <property type="match status" value="1"/>
</dbReference>
<dbReference type="CDD" id="cd16273">
    <property type="entry name" value="SNM1A-1C-like_MBL-fold"/>
    <property type="match status" value="1"/>
</dbReference>
<protein>
    <submittedName>
        <fullName evidence="7">DRMBL-domain-containing protein</fullName>
    </submittedName>
</protein>
<feature type="domain" description="DNA repair metallo-beta-lactamase" evidence="6">
    <location>
        <begin position="287"/>
        <end position="413"/>
    </location>
</feature>
<evidence type="ECO:0000256" key="3">
    <source>
        <dbReference type="ARBA" id="ARBA00022763"/>
    </source>
</evidence>
<comment type="similarity">
    <text evidence="2">Belongs to the DNA repair metallo-beta-lactamase (DRMBL) family.</text>
</comment>
<keyword evidence="4" id="KW-0234">DNA repair</keyword>
<gene>
    <name evidence="7" type="ORF">EDB92DRAFT_1932196</name>
</gene>
<keyword evidence="8" id="KW-1185">Reference proteome</keyword>
<organism evidence="7 8">
    <name type="scientific">Lactarius akahatsu</name>
    <dbReference type="NCBI Taxonomy" id="416441"/>
    <lineage>
        <taxon>Eukaryota</taxon>
        <taxon>Fungi</taxon>
        <taxon>Dikarya</taxon>
        <taxon>Basidiomycota</taxon>
        <taxon>Agaricomycotina</taxon>
        <taxon>Agaricomycetes</taxon>
        <taxon>Russulales</taxon>
        <taxon>Russulaceae</taxon>
        <taxon>Lactarius</taxon>
    </lineage>
</organism>
<evidence type="ECO:0000256" key="5">
    <source>
        <dbReference type="ARBA" id="ARBA00023242"/>
    </source>
</evidence>
<dbReference type="AlphaFoldDB" id="A0AAD4LQH6"/>
<dbReference type="PANTHER" id="PTHR23240">
    <property type="entry name" value="DNA CROSS-LINK REPAIR PROTEIN PSO2/SNM1-RELATED"/>
    <property type="match status" value="1"/>
</dbReference>
<dbReference type="GO" id="GO:0035312">
    <property type="term" value="F:5'-3' DNA exonuclease activity"/>
    <property type="evidence" value="ECO:0007669"/>
    <property type="project" value="TreeGrafter"/>
</dbReference>
<evidence type="ECO:0000256" key="2">
    <source>
        <dbReference type="ARBA" id="ARBA00010304"/>
    </source>
</evidence>
<dbReference type="Gene3D" id="3.60.15.10">
    <property type="entry name" value="Ribonuclease Z/Hydroxyacylglutathione hydrolase-like"/>
    <property type="match status" value="1"/>
</dbReference>
<keyword evidence="5" id="KW-0539">Nucleus</keyword>
<dbReference type="GO" id="GO:0003684">
    <property type="term" value="F:damaged DNA binding"/>
    <property type="evidence" value="ECO:0007669"/>
    <property type="project" value="TreeGrafter"/>
</dbReference>